<dbReference type="SUPFAM" id="SSF52540">
    <property type="entry name" value="P-loop containing nucleoside triphosphate hydrolases"/>
    <property type="match status" value="1"/>
</dbReference>
<dbReference type="InterPro" id="IPR011604">
    <property type="entry name" value="PDDEXK-like_dom_sf"/>
</dbReference>
<dbReference type="EMBL" id="JARVII010000008">
    <property type="protein sequence ID" value="MDG9699205.1"/>
    <property type="molecule type" value="Genomic_DNA"/>
</dbReference>
<evidence type="ECO:0000313" key="2">
    <source>
        <dbReference type="EMBL" id="MDG9699205.1"/>
    </source>
</evidence>
<evidence type="ECO:0000259" key="1">
    <source>
        <dbReference type="Pfam" id="PF12705"/>
    </source>
</evidence>
<comment type="caution">
    <text evidence="2">The sequence shown here is derived from an EMBL/GenBank/DDBJ whole genome shotgun (WGS) entry which is preliminary data.</text>
</comment>
<dbReference type="InterPro" id="IPR038726">
    <property type="entry name" value="PDDEXK_AddAB-type"/>
</dbReference>
<keyword evidence="3" id="KW-1185">Reference proteome</keyword>
<dbReference type="RefSeq" id="WP_279524143.1">
    <property type="nucleotide sequence ID" value="NZ_JARVII010000008.1"/>
</dbReference>
<gene>
    <name evidence="2" type="ORF">QB898_05625</name>
</gene>
<sequence>MNGIAFPPDSSLGAPPGLPALALWREALARVREHLDVCKAHPARSVVLLPFAQLLPVAQSQWAALYPDGFAPHFETTHTWAQRLACFTPGPYDISFSAARDALTARDLLESARMALPRDAARDAFTPLLVQAALQVAPLAAAVPSRQRADWGRWAAEAVPAPSDGWLAHENALMRLALRWAAASDYATDVLFAARTLEQTDALIAFHGAQADELTGSLIDFFTPEKSISLPLPAPPAPEASSAAERIRLHPAPDAESEARRAAACVLAHLAAGRAPVALASSDRALMRRVRALLGERLNVRDETGWKLSTTQSAAILMAALHACARQASSDDVLAWLKLAPAASAWPARAVPELEAYLRRHAVSQWPQSLPEDAPPHLEQALQAIHAARAACQAPRALPAWLTALRDLLQAAGQWEPLAQDAAGARVLETLLLTDTAALHELPAARQRLSLPAFTAWAADALEAASFIPPAAPQPDLILLPLAQVMGRPLAALVLPGCDENHLPLAPEPPGLWTPPQRAHLRLPTQAAQQAAQQTAWQHALAVPCVDLLWRQGDERGQPLLASPLVRHLALQLGLNETADDPCSTRAIDPAPTPRPAPQGSALPVVTLSASAYGDLRACPYRFFALRQLNLKEAPELDAGPDKRDFGNWLHATLHHFHERLKADPQADRPTRAAWLDEAAQVVTQEKALPESDFLPFSAQWPALRESYLDWLAQHEKQGHHYERGEEDAASALGPVTLQGRIDRIDSAPGQPPRRLLLDYKTESLDRTKSRVKDAEDIQLPFYAALLPDDEVQAAYLSVSERAPVQTVDQPSLTALRDALVQGVSHDMRAIAAGAPLPALGEGSACTWCAARGLCRRDFWSEAPASPRP</sequence>
<accession>A0AAW6RNX0</accession>
<protein>
    <submittedName>
        <fullName evidence="2">PD-(D/E)XK nuclease family protein</fullName>
    </submittedName>
</protein>
<dbReference type="AlphaFoldDB" id="A0AAW6RNX0"/>
<dbReference type="InterPro" id="IPR027417">
    <property type="entry name" value="P-loop_NTPase"/>
</dbReference>
<organism evidence="2 3">
    <name type="scientific">Ottowia cancrivicina</name>
    <dbReference type="NCBI Taxonomy" id="3040346"/>
    <lineage>
        <taxon>Bacteria</taxon>
        <taxon>Pseudomonadati</taxon>
        <taxon>Pseudomonadota</taxon>
        <taxon>Betaproteobacteria</taxon>
        <taxon>Burkholderiales</taxon>
        <taxon>Comamonadaceae</taxon>
        <taxon>Ottowia</taxon>
    </lineage>
</organism>
<dbReference type="Pfam" id="PF12705">
    <property type="entry name" value="PDDEXK_1"/>
    <property type="match status" value="1"/>
</dbReference>
<name>A0AAW6RNX0_9BURK</name>
<evidence type="ECO:0000313" key="3">
    <source>
        <dbReference type="Proteomes" id="UP001237156"/>
    </source>
</evidence>
<reference evidence="2 3" key="1">
    <citation type="submission" date="2023-04" db="EMBL/GenBank/DDBJ databases">
        <title>Ottowia paracancer sp. nov., isolated from human stomach.</title>
        <authorList>
            <person name="Song Y."/>
        </authorList>
    </citation>
    <scope>NUCLEOTIDE SEQUENCE [LARGE SCALE GENOMIC DNA]</scope>
    <source>
        <strain evidence="2 3">10c7w1</strain>
    </source>
</reference>
<feature type="domain" description="PD-(D/E)XK endonuclease-like" evidence="1">
    <location>
        <begin position="607"/>
        <end position="856"/>
    </location>
</feature>
<dbReference type="Proteomes" id="UP001237156">
    <property type="component" value="Unassembled WGS sequence"/>
</dbReference>
<proteinExistence type="predicted"/>
<dbReference type="Gene3D" id="3.90.320.10">
    <property type="match status" value="1"/>
</dbReference>